<evidence type="ECO:0000256" key="5">
    <source>
        <dbReference type="SAM" id="MobiDB-lite"/>
    </source>
</evidence>
<dbReference type="GO" id="GO:0000470">
    <property type="term" value="P:maturation of LSU-rRNA"/>
    <property type="evidence" value="ECO:0007669"/>
    <property type="project" value="TreeGrafter"/>
</dbReference>
<dbReference type="PIRSF" id="PIRSF003352">
    <property type="entry name" value="MAK16"/>
    <property type="match status" value="1"/>
</dbReference>
<dbReference type="VEuPathDB" id="VectorBase:AMEM017839"/>
<feature type="domain" description="Ribosomal eL28/Mak16" evidence="6">
    <location>
        <begin position="7"/>
        <end position="118"/>
    </location>
</feature>
<accession>A0A182VN75</accession>
<dbReference type="GO" id="GO:0030687">
    <property type="term" value="C:preribosome, large subunit precursor"/>
    <property type="evidence" value="ECO:0007669"/>
    <property type="project" value="TreeGrafter"/>
</dbReference>
<dbReference type="GO" id="GO:0005730">
    <property type="term" value="C:nucleolus"/>
    <property type="evidence" value="ECO:0007669"/>
    <property type="project" value="UniProtKB-UniRule"/>
</dbReference>
<dbReference type="VEuPathDB" id="VectorBase:AMEM21_013422"/>
<dbReference type="EnsemblMetazoa" id="AMEM017839-RA">
    <property type="protein sequence ID" value="AMEM017839-PA"/>
    <property type="gene ID" value="AMEM017839"/>
</dbReference>
<dbReference type="FunFam" id="3.30.390.110:FF:000001">
    <property type="entry name" value="Protein MAK16 homolog"/>
    <property type="match status" value="1"/>
</dbReference>
<sequence length="312" mass="36852">MQQDDITWSIISRQFCSFQVKTATQNFCRNEYSLTGFCSRRACPIANSQYATVREEKGIIYLYMKTAERNAFPAKHWEKVKLSRNFDKAVYQIKENLVFWDRWVQTKCKQRFVKITQYLIRMRKLKLRRQKMLVPLATKVERRERRREEKALVAARIDNAIQKELMERLKMGMYEDIYNFPQQAFDRALDEEEVEEDEEMENEEEEEDEEEEEEEERERAKVRNVSESLRRELESADAFVEDDTEDDDEDDDSDADSVSGVRERVEVDSDFESEDDSDMEVSSNRFPALIPLLFLSSFLSSRGSGAKCASSD</sequence>
<evidence type="ECO:0000313" key="8">
    <source>
        <dbReference type="Proteomes" id="UP000075903"/>
    </source>
</evidence>
<evidence type="ECO:0000256" key="3">
    <source>
        <dbReference type="ARBA" id="ARBA00023242"/>
    </source>
</evidence>
<evidence type="ECO:0000256" key="1">
    <source>
        <dbReference type="ARBA" id="ARBA00004123"/>
    </source>
</evidence>
<protein>
    <recommendedName>
        <fullName evidence="4">Protein MAK16 homolog</fullName>
    </recommendedName>
</protein>
<keyword evidence="8" id="KW-1185">Reference proteome</keyword>
<feature type="compositionally biased region" description="Acidic residues" evidence="5">
    <location>
        <begin position="239"/>
        <end position="255"/>
    </location>
</feature>
<evidence type="ECO:0000313" key="7">
    <source>
        <dbReference type="EnsemblMetazoa" id="AMEM017839-PA"/>
    </source>
</evidence>
<dbReference type="InterPro" id="IPR006958">
    <property type="entry name" value="Mak16"/>
</dbReference>
<feature type="compositionally biased region" description="Acidic residues" evidence="5">
    <location>
        <begin position="189"/>
        <end position="216"/>
    </location>
</feature>
<dbReference type="STRING" id="30066.A0A182VN75"/>
<dbReference type="InterPro" id="IPR029004">
    <property type="entry name" value="Ribosomal_eL28/Mak16"/>
</dbReference>
<feature type="compositionally biased region" description="Acidic residues" evidence="5">
    <location>
        <begin position="268"/>
        <end position="279"/>
    </location>
</feature>
<organism evidence="7 8">
    <name type="scientific">Anopheles merus</name>
    <name type="common">Mosquito</name>
    <dbReference type="NCBI Taxonomy" id="30066"/>
    <lineage>
        <taxon>Eukaryota</taxon>
        <taxon>Metazoa</taxon>
        <taxon>Ecdysozoa</taxon>
        <taxon>Arthropoda</taxon>
        <taxon>Hexapoda</taxon>
        <taxon>Insecta</taxon>
        <taxon>Pterygota</taxon>
        <taxon>Neoptera</taxon>
        <taxon>Endopterygota</taxon>
        <taxon>Diptera</taxon>
        <taxon>Nematocera</taxon>
        <taxon>Culicoidea</taxon>
        <taxon>Culicidae</taxon>
        <taxon>Anophelinae</taxon>
        <taxon>Anopheles</taxon>
    </lineage>
</organism>
<evidence type="ECO:0000256" key="4">
    <source>
        <dbReference type="PIRNR" id="PIRNR003352"/>
    </source>
</evidence>
<feature type="region of interest" description="Disordered" evidence="5">
    <location>
        <begin position="189"/>
        <end position="282"/>
    </location>
</feature>
<dbReference type="Pfam" id="PF01778">
    <property type="entry name" value="Ribosomal_L28e"/>
    <property type="match status" value="1"/>
</dbReference>
<comment type="subcellular location">
    <subcellularLocation>
        <location evidence="1">Nucleus</location>
    </subcellularLocation>
</comment>
<keyword evidence="3 4" id="KW-0539">Nucleus</keyword>
<evidence type="ECO:0000256" key="2">
    <source>
        <dbReference type="ARBA" id="ARBA00005514"/>
    </source>
</evidence>
<name>A0A182VN75_ANOME</name>
<dbReference type="GO" id="GO:0000460">
    <property type="term" value="P:maturation of 5.8S rRNA"/>
    <property type="evidence" value="ECO:0007669"/>
    <property type="project" value="TreeGrafter"/>
</dbReference>
<dbReference type="PANTHER" id="PTHR23405">
    <property type="entry name" value="MAINTENANCE OF KILLER 16 MAK16 PROTEIN-RELATED"/>
    <property type="match status" value="1"/>
</dbReference>
<dbReference type="AlphaFoldDB" id="A0A182VN75"/>
<dbReference type="Gene3D" id="3.30.390.110">
    <property type="match status" value="1"/>
</dbReference>
<proteinExistence type="inferred from homology"/>
<dbReference type="Proteomes" id="UP000075903">
    <property type="component" value="Unassembled WGS sequence"/>
</dbReference>
<reference evidence="7" key="1">
    <citation type="submission" date="2020-05" db="UniProtKB">
        <authorList>
            <consortium name="EnsemblMetazoa"/>
        </authorList>
    </citation>
    <scope>IDENTIFICATION</scope>
    <source>
        <strain evidence="7">MAF</strain>
    </source>
</reference>
<comment type="similarity">
    <text evidence="2 4">Belongs to the MAK16 family.</text>
</comment>
<dbReference type="PANTHER" id="PTHR23405:SF4">
    <property type="entry name" value="PROTEIN MAK16 HOMOLOG"/>
    <property type="match status" value="1"/>
</dbReference>
<dbReference type="Pfam" id="PF04874">
    <property type="entry name" value="Mak16"/>
    <property type="match status" value="1"/>
</dbReference>
<evidence type="ECO:0000259" key="6">
    <source>
        <dbReference type="Pfam" id="PF01778"/>
    </source>
</evidence>